<dbReference type="PANTHER" id="PTHR42898:SF6">
    <property type="entry name" value="NADP-DEPENDENT MANNITOL DEHYDROGENASE"/>
    <property type="match status" value="1"/>
</dbReference>
<dbReference type="GO" id="GO:0016491">
    <property type="term" value="F:oxidoreductase activity"/>
    <property type="evidence" value="ECO:0007669"/>
    <property type="project" value="UniProtKB-KW"/>
</dbReference>
<keyword evidence="4" id="KW-1185">Reference proteome</keyword>
<dbReference type="Gramene" id="ERN08029">
    <property type="protein sequence ID" value="ERN08029"/>
    <property type="gene ID" value="AMTR_s00012p00260930"/>
</dbReference>
<dbReference type="Pfam" id="PF13561">
    <property type="entry name" value="adh_short_C2"/>
    <property type="match status" value="1"/>
</dbReference>
<dbReference type="HOGENOM" id="CLU_010194_47_12_1"/>
<dbReference type="InterPro" id="IPR002347">
    <property type="entry name" value="SDR_fam"/>
</dbReference>
<name>W1PJW7_AMBTC</name>
<evidence type="ECO:0000256" key="2">
    <source>
        <dbReference type="ARBA" id="ARBA00023002"/>
    </source>
</evidence>
<dbReference type="PANTHER" id="PTHR42898">
    <property type="entry name" value="TROPINONE REDUCTASE"/>
    <property type="match status" value="1"/>
</dbReference>
<evidence type="ECO:0000256" key="1">
    <source>
        <dbReference type="ARBA" id="ARBA00022857"/>
    </source>
</evidence>
<dbReference type="PRINTS" id="PR00081">
    <property type="entry name" value="GDHRDH"/>
</dbReference>
<evidence type="ECO:0000313" key="3">
    <source>
        <dbReference type="EMBL" id="ERN08029.1"/>
    </source>
</evidence>
<sequence length="69" mass="7971">MNQITKNLACEWAKDSIRNKSVTPWVIRTPLAEQFIAKEDYSKMVVYDRTPLRRLGEAEEVSPLVAFLC</sequence>
<dbReference type="SUPFAM" id="SSF51735">
    <property type="entry name" value="NAD(P)-binding Rossmann-fold domains"/>
    <property type="match status" value="1"/>
</dbReference>
<gene>
    <name evidence="3" type="ORF">AMTR_s00012p00260930</name>
</gene>
<keyword evidence="1" id="KW-0521">NADP</keyword>
<evidence type="ECO:0000313" key="4">
    <source>
        <dbReference type="Proteomes" id="UP000017836"/>
    </source>
</evidence>
<dbReference type="InterPro" id="IPR045000">
    <property type="entry name" value="TR"/>
</dbReference>
<dbReference type="STRING" id="13333.W1PJW7"/>
<keyword evidence="2" id="KW-0560">Oxidoreductase</keyword>
<dbReference type="AlphaFoldDB" id="W1PJW7"/>
<dbReference type="eggNOG" id="KOG0725">
    <property type="taxonomic scope" value="Eukaryota"/>
</dbReference>
<proteinExistence type="predicted"/>
<organism evidence="3 4">
    <name type="scientific">Amborella trichopoda</name>
    <dbReference type="NCBI Taxonomy" id="13333"/>
    <lineage>
        <taxon>Eukaryota</taxon>
        <taxon>Viridiplantae</taxon>
        <taxon>Streptophyta</taxon>
        <taxon>Embryophyta</taxon>
        <taxon>Tracheophyta</taxon>
        <taxon>Spermatophyta</taxon>
        <taxon>Magnoliopsida</taxon>
        <taxon>Amborellales</taxon>
        <taxon>Amborellaceae</taxon>
        <taxon>Amborella</taxon>
    </lineage>
</organism>
<protein>
    <submittedName>
        <fullName evidence="3">Uncharacterized protein</fullName>
    </submittedName>
</protein>
<dbReference type="EMBL" id="KI393609">
    <property type="protein sequence ID" value="ERN08029.1"/>
    <property type="molecule type" value="Genomic_DNA"/>
</dbReference>
<dbReference type="InterPro" id="IPR036291">
    <property type="entry name" value="NAD(P)-bd_dom_sf"/>
</dbReference>
<reference evidence="4" key="1">
    <citation type="journal article" date="2013" name="Science">
        <title>The Amborella genome and the evolution of flowering plants.</title>
        <authorList>
            <consortium name="Amborella Genome Project"/>
        </authorList>
    </citation>
    <scope>NUCLEOTIDE SEQUENCE [LARGE SCALE GENOMIC DNA]</scope>
</reference>
<dbReference type="Proteomes" id="UP000017836">
    <property type="component" value="Unassembled WGS sequence"/>
</dbReference>
<dbReference type="Gene3D" id="3.40.50.720">
    <property type="entry name" value="NAD(P)-binding Rossmann-like Domain"/>
    <property type="match status" value="1"/>
</dbReference>
<accession>W1PJW7</accession>